<keyword evidence="1" id="KW-0472">Membrane</keyword>
<evidence type="ECO:0000313" key="2">
    <source>
        <dbReference type="EMBL" id="RMI36695.1"/>
    </source>
</evidence>
<feature type="non-terminal residue" evidence="2">
    <location>
        <position position="61"/>
    </location>
</feature>
<keyword evidence="3" id="KW-1185">Reference proteome</keyword>
<evidence type="ECO:0000256" key="1">
    <source>
        <dbReference type="SAM" id="Phobius"/>
    </source>
</evidence>
<dbReference type="Proteomes" id="UP000282674">
    <property type="component" value="Unassembled WGS sequence"/>
</dbReference>
<sequence>MIPRLHDALDELAGDAPLRVDTARVLKVARRRRRVRLAAVPAVAAAAAAAVFAGTALTGGH</sequence>
<keyword evidence="1" id="KW-0812">Transmembrane</keyword>
<evidence type="ECO:0000313" key="3">
    <source>
        <dbReference type="Proteomes" id="UP000282674"/>
    </source>
</evidence>
<feature type="transmembrane region" description="Helical" evidence="1">
    <location>
        <begin position="37"/>
        <end position="57"/>
    </location>
</feature>
<organism evidence="2 3">
    <name type="scientific">Actinomadura harenae</name>
    <dbReference type="NCBI Taxonomy" id="2483351"/>
    <lineage>
        <taxon>Bacteria</taxon>
        <taxon>Bacillati</taxon>
        <taxon>Actinomycetota</taxon>
        <taxon>Actinomycetes</taxon>
        <taxon>Streptosporangiales</taxon>
        <taxon>Thermomonosporaceae</taxon>
        <taxon>Actinomadura</taxon>
    </lineage>
</organism>
<protein>
    <submittedName>
        <fullName evidence="2">Uncharacterized protein</fullName>
    </submittedName>
</protein>
<dbReference type="AlphaFoldDB" id="A0A3M2LKV9"/>
<comment type="caution">
    <text evidence="2">The sequence shown here is derived from an EMBL/GenBank/DDBJ whole genome shotgun (WGS) entry which is preliminary data.</text>
</comment>
<dbReference type="RefSeq" id="WP_199745071.1">
    <property type="nucleotide sequence ID" value="NZ_RFFG01000128.1"/>
</dbReference>
<keyword evidence="1" id="KW-1133">Transmembrane helix</keyword>
<proteinExistence type="predicted"/>
<accession>A0A3M2LKV9</accession>
<gene>
    <name evidence="2" type="ORF">EBO15_37865</name>
</gene>
<reference evidence="2 3" key="1">
    <citation type="submission" date="2018-10" db="EMBL/GenBank/DDBJ databases">
        <title>Isolation from soil.</title>
        <authorList>
            <person name="Hu J."/>
        </authorList>
    </citation>
    <scope>NUCLEOTIDE SEQUENCE [LARGE SCALE GENOMIC DNA]</scope>
    <source>
        <strain evidence="2 3">NEAU-Ht49</strain>
    </source>
</reference>
<dbReference type="EMBL" id="RFFG01000128">
    <property type="protein sequence ID" value="RMI36695.1"/>
    <property type="molecule type" value="Genomic_DNA"/>
</dbReference>
<name>A0A3M2LKV9_9ACTN</name>